<name>T1JZQ5_TETUR</name>
<evidence type="ECO:0000313" key="1">
    <source>
        <dbReference type="EnsemblMetazoa" id="tetur03g04840.1"/>
    </source>
</evidence>
<evidence type="ECO:0000313" key="2">
    <source>
        <dbReference type="Proteomes" id="UP000015104"/>
    </source>
</evidence>
<dbReference type="HOGENOM" id="CLU_3399855_0_0_1"/>
<organism evidence="1 2">
    <name type="scientific">Tetranychus urticae</name>
    <name type="common">Two-spotted spider mite</name>
    <dbReference type="NCBI Taxonomy" id="32264"/>
    <lineage>
        <taxon>Eukaryota</taxon>
        <taxon>Metazoa</taxon>
        <taxon>Ecdysozoa</taxon>
        <taxon>Arthropoda</taxon>
        <taxon>Chelicerata</taxon>
        <taxon>Arachnida</taxon>
        <taxon>Acari</taxon>
        <taxon>Acariformes</taxon>
        <taxon>Trombidiformes</taxon>
        <taxon>Prostigmata</taxon>
        <taxon>Eleutherengona</taxon>
        <taxon>Raphignathae</taxon>
        <taxon>Tetranychoidea</taxon>
        <taxon>Tetranychidae</taxon>
        <taxon>Tetranychus</taxon>
    </lineage>
</organism>
<sequence>MLQRSKKTSAKMLEVKHKKTMKLWNKTITSS</sequence>
<protein>
    <submittedName>
        <fullName evidence="1">Uncharacterized protein</fullName>
    </submittedName>
</protein>
<proteinExistence type="predicted"/>
<accession>T1JZQ5</accession>
<dbReference type="AlphaFoldDB" id="T1JZQ5"/>
<dbReference type="Proteomes" id="UP000015104">
    <property type="component" value="Unassembled WGS sequence"/>
</dbReference>
<dbReference type="EMBL" id="CAEY01001125">
    <property type="status" value="NOT_ANNOTATED_CDS"/>
    <property type="molecule type" value="Genomic_DNA"/>
</dbReference>
<keyword evidence="2" id="KW-1185">Reference proteome</keyword>
<dbReference type="EnsemblMetazoa" id="tetur03g04840.1">
    <property type="protein sequence ID" value="tetur03g04840.1"/>
    <property type="gene ID" value="tetur03g04840"/>
</dbReference>
<reference evidence="1" key="2">
    <citation type="submission" date="2015-06" db="UniProtKB">
        <authorList>
            <consortium name="EnsemblMetazoa"/>
        </authorList>
    </citation>
    <scope>IDENTIFICATION</scope>
</reference>
<reference evidence="2" key="1">
    <citation type="submission" date="2011-08" db="EMBL/GenBank/DDBJ databases">
        <authorList>
            <person name="Rombauts S."/>
        </authorList>
    </citation>
    <scope>NUCLEOTIDE SEQUENCE</scope>
    <source>
        <strain evidence="2">London</strain>
    </source>
</reference>